<keyword evidence="1" id="KW-0479">Metal-binding</keyword>
<dbReference type="Gene3D" id="1.10.600.10">
    <property type="entry name" value="Farnesyl Diphosphate Synthase"/>
    <property type="match status" value="2"/>
</dbReference>
<dbReference type="InterPro" id="IPR008949">
    <property type="entry name" value="Isoprenoid_synthase_dom_sf"/>
</dbReference>
<keyword evidence="2" id="KW-0460">Magnesium</keyword>
<gene>
    <name evidence="4" type="ORF">SSP0437_LOCUS11018</name>
</gene>
<reference evidence="4" key="1">
    <citation type="submission" date="2021-01" db="EMBL/GenBank/DDBJ databases">
        <authorList>
            <person name="Corre E."/>
            <person name="Pelletier E."/>
            <person name="Niang G."/>
            <person name="Scheremetjew M."/>
            <person name="Finn R."/>
            <person name="Kale V."/>
            <person name="Holt S."/>
            <person name="Cochrane G."/>
            <person name="Meng A."/>
            <person name="Brown T."/>
            <person name="Cohen L."/>
        </authorList>
    </citation>
    <scope>NUCLEOTIDE SEQUENCE</scope>
    <source>
        <strain evidence="4">ATCC 50979</strain>
    </source>
</reference>
<proteinExistence type="inferred from homology"/>
<dbReference type="GO" id="GO:0046872">
    <property type="term" value="F:metal ion binding"/>
    <property type="evidence" value="ECO:0007669"/>
    <property type="project" value="UniProtKB-KW"/>
</dbReference>
<evidence type="ECO:0000256" key="2">
    <source>
        <dbReference type="ARBA" id="ARBA00022842"/>
    </source>
</evidence>
<name>A0A7S1VR10_9EUKA</name>
<evidence type="ECO:0000313" key="4">
    <source>
        <dbReference type="EMBL" id="CAD9306737.1"/>
    </source>
</evidence>
<sequence>MNRRDYEMAGKSYRELNGLDCMKSLAAMQQGKSSGSASGGKGGGGSRHRERLFLGLATSLSLGQRPLTLSLSLLSTFHSSSLAIDDIVDGSETRRGAPAAWQRLGIGAAMTGAYLAVLDAVHTTAGGFRRWREETRLLLVAALVDAHAGQAEELDWRPDGTDGPLLEPPSDERLRIVAARKTGVAFLLMADVIEMHLRPWWAEWLPVPAASWVPAHLREPSQRSLAVSAGAVLVAIVDMLAPLTGSLSRASWISLRNLLGDLGVFFQRRDDYVNVASPPYWDSHGFCDDLHERKMTWLIAHAVTDEKSRAVLTSLWTAPEATHTLVAAAHRALQLDGTLTWAAASLNAEHADLTARASRYPPVAEALGRLTIPPPCLDDCSAWTPSS</sequence>
<protein>
    <submittedName>
        <fullName evidence="4">Uncharacterized protein</fullName>
    </submittedName>
</protein>
<dbReference type="GO" id="GO:0008299">
    <property type="term" value="P:isoprenoid biosynthetic process"/>
    <property type="evidence" value="ECO:0007669"/>
    <property type="project" value="InterPro"/>
</dbReference>
<dbReference type="Pfam" id="PF00348">
    <property type="entry name" value="polyprenyl_synt"/>
    <property type="match status" value="2"/>
</dbReference>
<dbReference type="PANTHER" id="PTHR12001">
    <property type="entry name" value="GERANYLGERANYL PYROPHOSPHATE SYNTHASE"/>
    <property type="match status" value="1"/>
</dbReference>
<evidence type="ECO:0000256" key="1">
    <source>
        <dbReference type="ARBA" id="ARBA00022723"/>
    </source>
</evidence>
<dbReference type="PANTHER" id="PTHR12001:SF44">
    <property type="entry name" value="GERANYLGERANYL PYROPHOSPHATE SYNTHASE"/>
    <property type="match status" value="1"/>
</dbReference>
<comment type="similarity">
    <text evidence="3">Belongs to the FPP/GGPP synthase family.</text>
</comment>
<dbReference type="AlphaFoldDB" id="A0A7S1VR10"/>
<evidence type="ECO:0000256" key="3">
    <source>
        <dbReference type="RuleBase" id="RU004466"/>
    </source>
</evidence>
<dbReference type="InterPro" id="IPR000092">
    <property type="entry name" value="Polyprenyl_synt"/>
</dbReference>
<keyword evidence="3" id="KW-0808">Transferase</keyword>
<organism evidence="4">
    <name type="scientific">Sexangularia sp. CB-2014</name>
    <dbReference type="NCBI Taxonomy" id="1486929"/>
    <lineage>
        <taxon>Eukaryota</taxon>
        <taxon>Amoebozoa</taxon>
        <taxon>Tubulinea</taxon>
        <taxon>Elardia</taxon>
        <taxon>Arcellinida</taxon>
        <taxon>Arcellinida incertae sedis</taxon>
        <taxon>Sexangularia</taxon>
    </lineage>
</organism>
<dbReference type="EMBL" id="HBGL01014111">
    <property type="protein sequence ID" value="CAD9306737.1"/>
    <property type="molecule type" value="Transcribed_RNA"/>
</dbReference>
<dbReference type="GO" id="GO:0004659">
    <property type="term" value="F:prenyltransferase activity"/>
    <property type="evidence" value="ECO:0007669"/>
    <property type="project" value="InterPro"/>
</dbReference>
<dbReference type="SUPFAM" id="SSF48576">
    <property type="entry name" value="Terpenoid synthases"/>
    <property type="match status" value="2"/>
</dbReference>
<accession>A0A7S1VR10</accession>